<dbReference type="OrthoDB" id="675023at2759"/>
<dbReference type="CDD" id="cd00218">
    <property type="entry name" value="GlcAT-I"/>
    <property type="match status" value="1"/>
</dbReference>
<keyword evidence="11 19" id="KW-0333">Golgi apparatus</keyword>
<dbReference type="FunFam" id="3.90.550.10:FF:000044">
    <property type="entry name" value="Galactosylgalactosylxylosylprotein 3-beta-glucuronosyltransferase"/>
    <property type="match status" value="1"/>
</dbReference>
<evidence type="ECO:0000256" key="7">
    <source>
        <dbReference type="ARBA" id="ARBA00022692"/>
    </source>
</evidence>
<evidence type="ECO:0000256" key="11">
    <source>
        <dbReference type="ARBA" id="ARBA00023034"/>
    </source>
</evidence>
<feature type="active site" description="Proton donor/acceptor" evidence="16">
    <location>
        <position position="412"/>
    </location>
</feature>
<evidence type="ECO:0000256" key="4">
    <source>
        <dbReference type="ARBA" id="ARBA00007706"/>
    </source>
</evidence>
<comment type="similarity">
    <text evidence="4 19">Belongs to the glycosyltransferase 43 family.</text>
</comment>
<dbReference type="GO" id="GO:0000139">
    <property type="term" value="C:Golgi membrane"/>
    <property type="evidence" value="ECO:0007669"/>
    <property type="project" value="UniProtKB-SubCell"/>
</dbReference>
<keyword evidence="14 17" id="KW-0464">Manganese</keyword>
<comment type="catalytic activity">
    <reaction evidence="15 19">
        <text>3-O-(beta-D-galactosyl-(1-&gt;3)-beta-D-galactosyl-(1-&gt;4)-beta-D-xylosyl)-L-seryl-[protein] + UDP-alpha-D-glucuronate = 3-O-(beta-D-GlcA-(1-&gt;3)-beta-D-Gal-(1-&gt;3)-beta-D-Gal-(1-&gt;4)-beta-D-Xyl)-L-seryl-[protein] + UDP + H(+)</text>
        <dbReference type="Rhea" id="RHEA:24168"/>
        <dbReference type="Rhea" id="RHEA-COMP:12571"/>
        <dbReference type="Rhea" id="RHEA-COMP:12573"/>
        <dbReference type="ChEBI" id="CHEBI:15378"/>
        <dbReference type="ChEBI" id="CHEBI:58052"/>
        <dbReference type="ChEBI" id="CHEBI:58223"/>
        <dbReference type="ChEBI" id="CHEBI:132090"/>
        <dbReference type="ChEBI" id="CHEBI:132093"/>
        <dbReference type="EC" id="2.4.1.135"/>
    </reaction>
</comment>
<dbReference type="SUPFAM" id="SSF53448">
    <property type="entry name" value="Nucleotide-diphospho-sugar transferases"/>
    <property type="match status" value="1"/>
</dbReference>
<dbReference type="EnsemblMetazoa" id="XM_031933495">
    <property type="protein sequence ID" value="XP_031789355"/>
    <property type="gene ID" value="GeneID_100123025"/>
</dbReference>
<keyword evidence="7" id="KW-0812">Transmembrane</keyword>
<accession>A0A7M7QLK3</accession>
<dbReference type="SMR" id="A0A7M7QLK3"/>
<evidence type="ECO:0000256" key="6">
    <source>
        <dbReference type="ARBA" id="ARBA00022679"/>
    </source>
</evidence>
<evidence type="ECO:0000256" key="1">
    <source>
        <dbReference type="ARBA" id="ARBA00001936"/>
    </source>
</evidence>
<evidence type="ECO:0000313" key="20">
    <source>
        <dbReference type="EnsemblMetazoa" id="XP_031789355"/>
    </source>
</evidence>
<dbReference type="InterPro" id="IPR029044">
    <property type="entry name" value="Nucleotide-diphossugar_trans"/>
</dbReference>
<keyword evidence="13" id="KW-0325">Glycoprotein</keyword>
<evidence type="ECO:0000256" key="5">
    <source>
        <dbReference type="ARBA" id="ARBA00012641"/>
    </source>
</evidence>
<evidence type="ECO:0000256" key="3">
    <source>
        <dbReference type="ARBA" id="ARBA00004922"/>
    </source>
</evidence>
<evidence type="ECO:0000256" key="9">
    <source>
        <dbReference type="ARBA" id="ARBA00022968"/>
    </source>
</evidence>
<keyword evidence="9 19" id="KW-0735">Signal-anchor</keyword>
<dbReference type="FunCoup" id="A0A7M7QLK3">
    <property type="interactions" value="978"/>
</dbReference>
<reference evidence="20" key="1">
    <citation type="submission" date="2021-01" db="UniProtKB">
        <authorList>
            <consortium name="EnsemblMetazoa"/>
        </authorList>
    </citation>
    <scope>IDENTIFICATION</scope>
</reference>
<dbReference type="AlphaFoldDB" id="A0A7M7QLK3"/>
<evidence type="ECO:0000256" key="8">
    <source>
        <dbReference type="ARBA" id="ARBA00022723"/>
    </source>
</evidence>
<feature type="binding site" evidence="17">
    <location>
        <position position="325"/>
    </location>
    <ligand>
        <name>Mn(2+)</name>
        <dbReference type="ChEBI" id="CHEBI:29035"/>
    </ligand>
</feature>
<evidence type="ECO:0000256" key="2">
    <source>
        <dbReference type="ARBA" id="ARBA00004323"/>
    </source>
</evidence>
<evidence type="ECO:0000256" key="12">
    <source>
        <dbReference type="ARBA" id="ARBA00023136"/>
    </source>
</evidence>
<evidence type="ECO:0000256" key="17">
    <source>
        <dbReference type="PIRSR" id="PIRSR605027-3"/>
    </source>
</evidence>
<dbReference type="Gene3D" id="3.90.550.10">
    <property type="entry name" value="Spore Coat Polysaccharide Biosynthesis Protein SpsA, Chain A"/>
    <property type="match status" value="1"/>
</dbReference>
<evidence type="ECO:0000256" key="15">
    <source>
        <dbReference type="ARBA" id="ARBA00047979"/>
    </source>
</evidence>
<dbReference type="Pfam" id="PF03360">
    <property type="entry name" value="Glyco_transf_43"/>
    <property type="match status" value="1"/>
</dbReference>
<dbReference type="InterPro" id="IPR005027">
    <property type="entry name" value="Glyco_trans_43"/>
</dbReference>
<evidence type="ECO:0000256" key="10">
    <source>
        <dbReference type="ARBA" id="ARBA00022989"/>
    </source>
</evidence>
<dbReference type="GO" id="GO:0015018">
    <property type="term" value="F:galactosylgalactosylxylosylprotein 3-beta-glucuronosyltransferase activity"/>
    <property type="evidence" value="ECO:0007669"/>
    <property type="project" value="UniProtKB-UniRule"/>
</dbReference>
<keyword evidence="12" id="KW-0472">Membrane</keyword>
<dbReference type="PANTHER" id="PTHR10896">
    <property type="entry name" value="GALACTOSYLGALACTOSYLXYLOSYLPROTEIN 3-BETA-GLUCURONOSYLTRANSFERASE BETA-1,3-GLUCURONYLTRANSFERASE"/>
    <property type="match status" value="1"/>
</dbReference>
<keyword evidence="10" id="KW-1133">Transmembrane helix</keyword>
<evidence type="ECO:0000256" key="14">
    <source>
        <dbReference type="ARBA" id="ARBA00023211"/>
    </source>
</evidence>
<dbReference type="GO" id="GO:0050650">
    <property type="term" value="P:chondroitin sulfate proteoglycan biosynthetic process"/>
    <property type="evidence" value="ECO:0007669"/>
    <property type="project" value="TreeGrafter"/>
</dbReference>
<dbReference type="CTD" id="251900"/>
<protein>
    <recommendedName>
        <fullName evidence="5 19">Galactosylgalactosylxylosylprotein 3-beta-glucuronosyltransferase</fullName>
        <ecNumber evidence="5 19">2.4.1.135</ecNumber>
    </recommendedName>
</protein>
<comment type="cofactor">
    <cofactor evidence="1 17 19">
        <name>Mn(2+)</name>
        <dbReference type="ChEBI" id="CHEBI:29035"/>
    </cofactor>
</comment>
<dbReference type="RefSeq" id="XP_031789355.2">
    <property type="nucleotide sequence ID" value="XM_031933495.2"/>
</dbReference>
<feature type="site" description="Interaction with galactose moiety of substrate glycoprotein" evidence="18">
    <location>
        <position position="356"/>
    </location>
</feature>
<dbReference type="GO" id="GO:0005975">
    <property type="term" value="P:carbohydrate metabolic process"/>
    <property type="evidence" value="ECO:0007669"/>
    <property type="project" value="TreeGrafter"/>
</dbReference>
<dbReference type="InParanoid" id="A0A7M7QLK3"/>
<evidence type="ECO:0000256" key="18">
    <source>
        <dbReference type="PIRSR" id="PIRSR605027-4"/>
    </source>
</evidence>
<name>A0A7M7QLK3_NASVI</name>
<evidence type="ECO:0000256" key="16">
    <source>
        <dbReference type="PIRSR" id="PIRSR605027-1"/>
    </source>
</evidence>
<proteinExistence type="inferred from homology"/>
<dbReference type="GeneID" id="100123025"/>
<keyword evidence="21" id="KW-1185">Reference proteome</keyword>
<evidence type="ECO:0000256" key="13">
    <source>
        <dbReference type="ARBA" id="ARBA00023180"/>
    </source>
</evidence>
<dbReference type="GO" id="GO:0046872">
    <property type="term" value="F:metal ion binding"/>
    <property type="evidence" value="ECO:0007669"/>
    <property type="project" value="UniProtKB-KW"/>
</dbReference>
<dbReference type="EC" id="2.4.1.135" evidence="5 19"/>
<evidence type="ECO:0000313" key="21">
    <source>
        <dbReference type="Proteomes" id="UP000002358"/>
    </source>
</evidence>
<dbReference type="UniPathway" id="UPA00378"/>
<sequence>MHHFARISDCACTRLSIIFAGPQLCAPQILNCNGLAQEARLLRIRIHAYLTSSVSSATLRCGLSYCKSSSLYFFCTRRFFRLNTYVLKCLYRRCTRGDLAKESERERERERKAYVRSDSLQAGNCLGQMLFNDFLPFLFDLLIASSLLLAYRFTDCKAQEELCRMTRDSLEAIRAASVACKNINEPVHMPMPTSAKICDAVTEYNEIGKPNDGPTIYAITPTFTRPVQKAELTRLSQTFLLVPNFHWIVVEDSIKKTPLVTNLLASSGLTYTHINAPTPPHYKLGKNDPNWKKPRGVEQRNAALRWIRNNLNESHNGVIYFADDDNTYSRFLFKEIAKVKRVGVWPVGLVGGLMVERPICDKATGKVTGFNAVWKPDRPFPIDMAGFGINLKVILEKKDALFAYEIQSGFQESEILKQVTHRDELEGLADGCSKVYVWHTRTQPPVLNTETLLIKKGKSSNQGIEV</sequence>
<comment type="pathway">
    <text evidence="3 19">Protein modification; protein glycosylation.</text>
</comment>
<dbReference type="Proteomes" id="UP000002358">
    <property type="component" value="Chromosome 1"/>
</dbReference>
<keyword evidence="6 19" id="KW-0808">Transferase</keyword>
<keyword evidence="8 17" id="KW-0479">Metal-binding</keyword>
<organism evidence="20 21">
    <name type="scientific">Nasonia vitripennis</name>
    <name type="common">Parasitic wasp</name>
    <dbReference type="NCBI Taxonomy" id="7425"/>
    <lineage>
        <taxon>Eukaryota</taxon>
        <taxon>Metazoa</taxon>
        <taxon>Ecdysozoa</taxon>
        <taxon>Arthropoda</taxon>
        <taxon>Hexapoda</taxon>
        <taxon>Insecta</taxon>
        <taxon>Pterygota</taxon>
        <taxon>Neoptera</taxon>
        <taxon>Endopterygota</taxon>
        <taxon>Hymenoptera</taxon>
        <taxon>Apocrita</taxon>
        <taxon>Proctotrupomorpha</taxon>
        <taxon>Chalcidoidea</taxon>
        <taxon>Pteromalidae</taxon>
        <taxon>Pteromalinae</taxon>
        <taxon>Nasonia</taxon>
    </lineage>
</organism>
<dbReference type="PANTHER" id="PTHR10896:SF65">
    <property type="entry name" value="GALACTOSYLGALACTOSYLXYLOSYLPROTEIN 3-BETA-GLUCURONOSYLTRANSFERASE 3"/>
    <property type="match status" value="1"/>
</dbReference>
<comment type="subcellular location">
    <subcellularLocation>
        <location evidence="2 19">Golgi apparatus membrane</location>
        <topology evidence="2 19">Single-pass type II membrane protein</topology>
    </subcellularLocation>
</comment>
<evidence type="ECO:0000256" key="19">
    <source>
        <dbReference type="RuleBase" id="RU363127"/>
    </source>
</evidence>